<keyword evidence="3" id="KW-0393">Immunoglobulin domain</keyword>
<dbReference type="AlphaFoldDB" id="A0A8C3HAZ9"/>
<feature type="domain" description="Ig-like" evidence="6">
    <location>
        <begin position="27"/>
        <end position="94"/>
    </location>
</feature>
<accession>A0A8C3HAZ9</accession>
<dbReference type="GO" id="GO:0002764">
    <property type="term" value="P:immune response-regulating signaling pathway"/>
    <property type="evidence" value="ECO:0007669"/>
    <property type="project" value="TreeGrafter"/>
</dbReference>
<dbReference type="InterPro" id="IPR050412">
    <property type="entry name" value="Ig-like_Receptors_ImmuneReg"/>
</dbReference>
<evidence type="ECO:0000256" key="3">
    <source>
        <dbReference type="ARBA" id="ARBA00023319"/>
    </source>
</evidence>
<sequence length="163" mass="16861">QAPHLDCAGVCLTACLLLTAELSFPKPSISLSPSRRVTPGGAVTIRCRDRHQNATFLLYKDGNPNALQDAEPAGNVVEFPISNVSWGDAGSYSCGYSIKSDLPVWSHPSDSVELVVAGEGPGSASPLPAPPPARSSGGLCADGTFSARLCPEPWDSAEGTPSL</sequence>
<dbReference type="InterPro" id="IPR013783">
    <property type="entry name" value="Ig-like_fold"/>
</dbReference>
<dbReference type="GeneTree" id="ENSGT01150000286974"/>
<keyword evidence="8" id="KW-1185">Reference proteome</keyword>
<evidence type="ECO:0000313" key="8">
    <source>
        <dbReference type="Proteomes" id="UP000694380"/>
    </source>
</evidence>
<dbReference type="InterPro" id="IPR036179">
    <property type="entry name" value="Ig-like_dom_sf"/>
</dbReference>
<evidence type="ECO:0000313" key="7">
    <source>
        <dbReference type="Ensembl" id="ENSCPBP00000014362.1"/>
    </source>
</evidence>
<evidence type="ECO:0000259" key="6">
    <source>
        <dbReference type="PROSITE" id="PS50835"/>
    </source>
</evidence>
<dbReference type="Proteomes" id="UP000694380">
    <property type="component" value="Unplaced"/>
</dbReference>
<feature type="chain" id="PRO_5033989915" description="Ig-like domain-containing protein" evidence="5">
    <location>
        <begin position="31"/>
        <end position="163"/>
    </location>
</feature>
<feature type="signal peptide" evidence="5">
    <location>
        <begin position="1"/>
        <end position="30"/>
    </location>
</feature>
<dbReference type="Ensembl" id="ENSCPBT00000017060.1">
    <property type="protein sequence ID" value="ENSCPBP00000014362.1"/>
    <property type="gene ID" value="ENSCPBG00000010698.1"/>
</dbReference>
<keyword evidence="2" id="KW-1015">Disulfide bond</keyword>
<dbReference type="FunFam" id="2.60.40.10:FF:000049">
    <property type="entry name" value="Leukocyte immunoglobulin-like receptor subfamily B member 1"/>
    <property type="match status" value="1"/>
</dbReference>
<dbReference type="Pfam" id="PF13895">
    <property type="entry name" value="Ig_2"/>
    <property type="match status" value="1"/>
</dbReference>
<evidence type="ECO:0000256" key="2">
    <source>
        <dbReference type="ARBA" id="ARBA00023157"/>
    </source>
</evidence>
<reference evidence="7" key="1">
    <citation type="submission" date="2025-08" db="UniProtKB">
        <authorList>
            <consortium name="Ensembl"/>
        </authorList>
    </citation>
    <scope>IDENTIFICATION</scope>
</reference>
<dbReference type="InterPro" id="IPR007110">
    <property type="entry name" value="Ig-like_dom"/>
</dbReference>
<evidence type="ECO:0000256" key="4">
    <source>
        <dbReference type="SAM" id="MobiDB-lite"/>
    </source>
</evidence>
<proteinExistence type="predicted"/>
<dbReference type="PROSITE" id="PS50835">
    <property type="entry name" value="IG_LIKE"/>
    <property type="match status" value="1"/>
</dbReference>
<dbReference type="PANTHER" id="PTHR11738">
    <property type="entry name" value="MHC CLASS I NK CELL RECEPTOR"/>
    <property type="match status" value="1"/>
</dbReference>
<evidence type="ECO:0000256" key="1">
    <source>
        <dbReference type="ARBA" id="ARBA00022729"/>
    </source>
</evidence>
<evidence type="ECO:0000256" key="5">
    <source>
        <dbReference type="SAM" id="SignalP"/>
    </source>
</evidence>
<name>A0A8C3HAZ9_CHRPI</name>
<feature type="region of interest" description="Disordered" evidence="4">
    <location>
        <begin position="118"/>
        <end position="138"/>
    </location>
</feature>
<dbReference type="Gene3D" id="2.60.40.10">
    <property type="entry name" value="Immunoglobulins"/>
    <property type="match status" value="1"/>
</dbReference>
<protein>
    <recommendedName>
        <fullName evidence="6">Ig-like domain-containing protein</fullName>
    </recommendedName>
</protein>
<dbReference type="PANTHER" id="PTHR11738:SF186">
    <property type="entry name" value="OSTEOCLAST-ASSOCIATED IMMUNOGLOBULIN-LIKE RECEPTOR"/>
    <property type="match status" value="1"/>
</dbReference>
<organism evidence="7 8">
    <name type="scientific">Chrysemys picta bellii</name>
    <name type="common">Western painted turtle</name>
    <name type="synonym">Emys bellii</name>
    <dbReference type="NCBI Taxonomy" id="8478"/>
    <lineage>
        <taxon>Eukaryota</taxon>
        <taxon>Metazoa</taxon>
        <taxon>Chordata</taxon>
        <taxon>Craniata</taxon>
        <taxon>Vertebrata</taxon>
        <taxon>Euteleostomi</taxon>
        <taxon>Archelosauria</taxon>
        <taxon>Testudinata</taxon>
        <taxon>Testudines</taxon>
        <taxon>Cryptodira</taxon>
        <taxon>Durocryptodira</taxon>
        <taxon>Testudinoidea</taxon>
        <taxon>Emydidae</taxon>
        <taxon>Chrysemys</taxon>
    </lineage>
</organism>
<dbReference type="OMA" id="TRTKEGP"/>
<reference evidence="7" key="2">
    <citation type="submission" date="2025-09" db="UniProtKB">
        <authorList>
            <consortium name="Ensembl"/>
        </authorList>
    </citation>
    <scope>IDENTIFICATION</scope>
</reference>
<keyword evidence="1 5" id="KW-0732">Signal</keyword>
<dbReference type="SUPFAM" id="SSF48726">
    <property type="entry name" value="Immunoglobulin"/>
    <property type="match status" value="1"/>
</dbReference>